<protein>
    <submittedName>
        <fullName evidence="1">Uncharacterized protein</fullName>
    </submittedName>
</protein>
<dbReference type="OrthoDB" id="7757522at2"/>
<dbReference type="AlphaFoldDB" id="A0A1H8MSS1"/>
<accession>A0A1H8MSS1</accession>
<evidence type="ECO:0000313" key="2">
    <source>
        <dbReference type="Proteomes" id="UP000199054"/>
    </source>
</evidence>
<reference evidence="1 2" key="1">
    <citation type="submission" date="2016-10" db="EMBL/GenBank/DDBJ databases">
        <authorList>
            <person name="de Groot N.N."/>
        </authorList>
    </citation>
    <scope>NUCLEOTIDE SEQUENCE [LARGE SCALE GENOMIC DNA]</scope>
    <source>
        <strain evidence="1 2">DSM 8512</strain>
    </source>
</reference>
<dbReference type="Pfam" id="PF10720">
    <property type="entry name" value="DUF2515"/>
    <property type="match status" value="1"/>
</dbReference>
<dbReference type="RefSeq" id="WP_090616857.1">
    <property type="nucleotide sequence ID" value="NZ_CP067124.1"/>
</dbReference>
<dbReference type="InterPro" id="IPR019658">
    <property type="entry name" value="DUF2515"/>
</dbReference>
<sequence>MIFSFLDQHGKILRQIAEPTGRAQNSFSTRRAAGGAEPLECHRCECEQLYDEIMRRVLRVKNLCSDAGSSCSVENFAAFRRRNRAISADYARIYMRPTGEAKRLKFAGGAALGSTHIGYALDAAADALKGWGSRAAPGQPADLVLEDGRGIVNDGNLANLLDWQEIVSRLWIDVGYEETRIGLRRLVYGNLAIYMDLGAVLHFCQMHEERFNFFKQGKVEEFIECFDRFVEHVKDRHAQEHAVYGPQGTFGSFDAGYLRNGLRAIARNDIESALTIIDHEQRHILENYMYRLRPNFVPEPDFSALGGQAGDAAFRRFINALERVIERIGNRNGPTTSLSGIRALLSATKLPYMVQAMSRSAPIPVPVAGPGMAQPFVFHFTGGDFTDPNVRTPWFKEVVRHFIRAEKEEFDWPSGNSLISYVFSKPGEWRSGEMISAATPPKLKPLLYAEITSVMGAG</sequence>
<dbReference type="EMBL" id="FODE01000044">
    <property type="protein sequence ID" value="SEO20298.1"/>
    <property type="molecule type" value="Genomic_DNA"/>
</dbReference>
<organism evidence="1 2">
    <name type="scientific">Paracoccus alcaliphilus</name>
    <dbReference type="NCBI Taxonomy" id="34002"/>
    <lineage>
        <taxon>Bacteria</taxon>
        <taxon>Pseudomonadati</taxon>
        <taxon>Pseudomonadota</taxon>
        <taxon>Alphaproteobacteria</taxon>
        <taxon>Rhodobacterales</taxon>
        <taxon>Paracoccaceae</taxon>
        <taxon>Paracoccus</taxon>
    </lineage>
</organism>
<gene>
    <name evidence="1" type="ORF">SAMN04489859_104429</name>
</gene>
<evidence type="ECO:0000313" key="1">
    <source>
        <dbReference type="EMBL" id="SEO20298.1"/>
    </source>
</evidence>
<dbReference type="STRING" id="34002.SAMN04489859_104429"/>
<keyword evidence="2" id="KW-1185">Reference proteome</keyword>
<dbReference type="Proteomes" id="UP000199054">
    <property type="component" value="Unassembled WGS sequence"/>
</dbReference>
<name>A0A1H8MSS1_9RHOB</name>
<proteinExistence type="predicted"/>